<keyword evidence="1" id="KW-0472">Membrane</keyword>
<evidence type="ECO:0000313" key="4">
    <source>
        <dbReference type="Proteomes" id="UP000194267"/>
    </source>
</evidence>
<keyword evidence="1" id="KW-0812">Transmembrane</keyword>
<gene>
    <name evidence="3" type="ORF">A6D92_09735</name>
</gene>
<dbReference type="AlphaFoldDB" id="A0A1Y2T4A1"/>
<proteinExistence type="predicted"/>
<dbReference type="Proteomes" id="UP000194267">
    <property type="component" value="Unassembled WGS sequence"/>
</dbReference>
<feature type="transmembrane region" description="Helical" evidence="1">
    <location>
        <begin position="113"/>
        <end position="134"/>
    </location>
</feature>
<reference evidence="4" key="1">
    <citation type="submission" date="2016-04" db="EMBL/GenBank/DDBJ databases">
        <authorList>
            <person name="Antunes L.P."/>
            <person name="Martins L.F."/>
            <person name="Pereira R.V."/>
            <person name="Thomas A.M."/>
            <person name="Barbosa D."/>
            <person name="Nascimento L."/>
            <person name="Silva G.M."/>
            <person name="Condomitti G.W."/>
            <person name="Digiampietri L.A."/>
            <person name="Lombardi K.C."/>
            <person name="Ramos P.L."/>
            <person name="Quaggio R.B."/>
            <person name="Oliveira J.C."/>
            <person name="Pascon R.C."/>
            <person name="Cruz J.B."/>
            <person name="Silva A.M."/>
            <person name="Setubal J.C."/>
        </authorList>
    </citation>
    <scope>NUCLEOTIDE SEQUENCE [LARGE SCALE GENOMIC DNA]</scope>
</reference>
<evidence type="ECO:0008006" key="5">
    <source>
        <dbReference type="Google" id="ProtNLM"/>
    </source>
</evidence>
<protein>
    <recommendedName>
        <fullName evidence="5">SCP2 domain-containing protein</fullName>
    </recommendedName>
</protein>
<organism evidence="3 4">
    <name type="scientific">Symbiobacterium thermophilum</name>
    <dbReference type="NCBI Taxonomy" id="2734"/>
    <lineage>
        <taxon>Bacteria</taxon>
        <taxon>Bacillati</taxon>
        <taxon>Bacillota</taxon>
        <taxon>Clostridia</taxon>
        <taxon>Eubacteriales</taxon>
        <taxon>Symbiobacteriaceae</taxon>
        <taxon>Symbiobacterium</taxon>
    </lineage>
</organism>
<feature type="chain" id="PRO_5039199747" description="SCP2 domain-containing protein" evidence="2">
    <location>
        <begin position="23"/>
        <end position="159"/>
    </location>
</feature>
<sequence>MRRLKALGVRVLLWFLGRGACACARLDSRVAAEVAGWAEGQRLCLRIGSAGPAMALAKEGGRLRFLGLRTVPEADLVIHFKHLEGALPVFLGQQSIAGAYAQRRMTLRGDLTFAMSVVRVLLITEAYLFPGIITRRIMQRVPRREVSMGRVYLRTLLPT</sequence>
<dbReference type="EMBL" id="LWLV01000772">
    <property type="protein sequence ID" value="OTA41129.1"/>
    <property type="molecule type" value="Genomic_DNA"/>
</dbReference>
<feature type="signal peptide" evidence="2">
    <location>
        <begin position="1"/>
        <end position="22"/>
    </location>
</feature>
<keyword evidence="1" id="KW-1133">Transmembrane helix</keyword>
<name>A0A1Y2T4A1_SYMTR</name>
<comment type="caution">
    <text evidence="3">The sequence shown here is derived from an EMBL/GenBank/DDBJ whole genome shotgun (WGS) entry which is preliminary data.</text>
</comment>
<evidence type="ECO:0000256" key="2">
    <source>
        <dbReference type="SAM" id="SignalP"/>
    </source>
</evidence>
<keyword evidence="2" id="KW-0732">Signal</keyword>
<evidence type="ECO:0000256" key="1">
    <source>
        <dbReference type="SAM" id="Phobius"/>
    </source>
</evidence>
<accession>A0A1Y2T4A1</accession>
<evidence type="ECO:0000313" key="3">
    <source>
        <dbReference type="EMBL" id="OTA41129.1"/>
    </source>
</evidence>